<dbReference type="GO" id="GO:0016491">
    <property type="term" value="F:oxidoreductase activity"/>
    <property type="evidence" value="ECO:0007669"/>
    <property type="project" value="UniProtKB-KW"/>
</dbReference>
<dbReference type="KEGG" id="fwa:DCMF_25565"/>
<dbReference type="InterPro" id="IPR016169">
    <property type="entry name" value="FAD-bd_PCMH_sub2"/>
</dbReference>
<keyword evidence="3" id="KW-0560">Oxidoreductase</keyword>
<evidence type="ECO:0000259" key="4">
    <source>
        <dbReference type="PROSITE" id="PS51387"/>
    </source>
</evidence>
<dbReference type="Pfam" id="PF00941">
    <property type="entry name" value="FAD_binding_5"/>
    <property type="match status" value="1"/>
</dbReference>
<keyword evidence="6" id="KW-1185">Reference proteome</keyword>
<dbReference type="InterPro" id="IPR036683">
    <property type="entry name" value="CO_DH_flav_C_dom_sf"/>
</dbReference>
<sequence>MCVLDYYQPLTVDEALSCLAKSPNVTKLLAGGTDLIIQMRERTVTTDYIVDLANVAELKVVGQNGENLEIGSMVTFAEIERDHLIQKYIPLLAKAAGAVGAPQIRNAATIGGNIANAAAAADSLPALLALEAKVRLQKVDAQKEVPVGDVLVGVNRTNLMPDEILTKIIVPNPPKNTFMAFVKLGRRKALAIARLNLALTLKLADDGKIEKAALGLGAVGVTAYRVPQVEEFLQGKLLNDDTITAACLLLSEVVAAKLGTRPTAPYKKTIAKAALSQALQKIKADLGVF</sequence>
<dbReference type="EMBL" id="CP017634">
    <property type="protein sequence ID" value="ATW27673.1"/>
    <property type="molecule type" value="Genomic_DNA"/>
</dbReference>
<dbReference type="PROSITE" id="PS51387">
    <property type="entry name" value="FAD_PCMH"/>
    <property type="match status" value="1"/>
</dbReference>
<dbReference type="Proteomes" id="UP000323521">
    <property type="component" value="Chromosome"/>
</dbReference>
<dbReference type="GO" id="GO:0071949">
    <property type="term" value="F:FAD binding"/>
    <property type="evidence" value="ECO:0007669"/>
    <property type="project" value="InterPro"/>
</dbReference>
<evidence type="ECO:0000313" key="6">
    <source>
        <dbReference type="Proteomes" id="UP000323521"/>
    </source>
</evidence>
<feature type="domain" description="FAD-binding PCMH-type" evidence="4">
    <location>
        <begin position="1"/>
        <end position="175"/>
    </location>
</feature>
<dbReference type="RefSeq" id="WP_148137047.1">
    <property type="nucleotide sequence ID" value="NZ_CP017634.1"/>
</dbReference>
<dbReference type="Pfam" id="PF03450">
    <property type="entry name" value="CO_deh_flav_C"/>
    <property type="match status" value="1"/>
</dbReference>
<evidence type="ECO:0000256" key="2">
    <source>
        <dbReference type="ARBA" id="ARBA00022827"/>
    </source>
</evidence>
<dbReference type="SMART" id="SM01092">
    <property type="entry name" value="CO_deh_flav_C"/>
    <property type="match status" value="1"/>
</dbReference>
<dbReference type="InterPro" id="IPR002346">
    <property type="entry name" value="Mopterin_DH_FAD-bd"/>
</dbReference>
<dbReference type="InterPro" id="IPR005107">
    <property type="entry name" value="CO_DH_flav_C"/>
</dbReference>
<dbReference type="SUPFAM" id="SSF55447">
    <property type="entry name" value="CO dehydrogenase flavoprotein C-terminal domain-like"/>
    <property type="match status" value="1"/>
</dbReference>
<dbReference type="SUPFAM" id="SSF56176">
    <property type="entry name" value="FAD-binding/transporter-associated domain-like"/>
    <property type="match status" value="1"/>
</dbReference>
<keyword evidence="2" id="KW-0274">FAD</keyword>
<dbReference type="PANTHER" id="PTHR42659">
    <property type="entry name" value="XANTHINE DEHYDROGENASE SUBUNIT C-RELATED"/>
    <property type="match status" value="1"/>
</dbReference>
<organism evidence="5 6">
    <name type="scientific">Formimonas warabiya</name>
    <dbReference type="NCBI Taxonomy" id="1761012"/>
    <lineage>
        <taxon>Bacteria</taxon>
        <taxon>Bacillati</taxon>
        <taxon>Bacillota</taxon>
        <taxon>Clostridia</taxon>
        <taxon>Eubacteriales</taxon>
        <taxon>Peptococcaceae</taxon>
        <taxon>Candidatus Formimonas</taxon>
    </lineage>
</organism>
<dbReference type="Gene3D" id="3.30.43.10">
    <property type="entry name" value="Uridine Diphospho-n-acetylenolpyruvylglucosamine Reductase, domain 2"/>
    <property type="match status" value="1"/>
</dbReference>
<keyword evidence="1" id="KW-0285">Flavoprotein</keyword>
<proteinExistence type="predicted"/>
<dbReference type="Gene3D" id="3.30.465.10">
    <property type="match status" value="1"/>
</dbReference>
<dbReference type="InterPro" id="IPR016167">
    <property type="entry name" value="FAD-bd_PCMH_sub1"/>
</dbReference>
<evidence type="ECO:0000256" key="1">
    <source>
        <dbReference type="ARBA" id="ARBA00022630"/>
    </source>
</evidence>
<evidence type="ECO:0000313" key="5">
    <source>
        <dbReference type="EMBL" id="ATW27673.1"/>
    </source>
</evidence>
<evidence type="ECO:0000256" key="3">
    <source>
        <dbReference type="ARBA" id="ARBA00023002"/>
    </source>
</evidence>
<gene>
    <name evidence="5" type="ORF">DCMF_25565</name>
</gene>
<dbReference type="Gene3D" id="3.30.390.50">
    <property type="entry name" value="CO dehydrogenase flavoprotein, C-terminal domain"/>
    <property type="match status" value="1"/>
</dbReference>
<accession>A0A3G1KYV3</accession>
<dbReference type="AlphaFoldDB" id="A0A3G1KYV3"/>
<dbReference type="InterPro" id="IPR016166">
    <property type="entry name" value="FAD-bd_PCMH"/>
</dbReference>
<name>A0A3G1KYV3_FORW1</name>
<protein>
    <recommendedName>
        <fullName evidence="4">FAD-binding PCMH-type domain-containing protein</fullName>
    </recommendedName>
</protein>
<reference evidence="5 6" key="1">
    <citation type="submission" date="2016-10" db="EMBL/GenBank/DDBJ databases">
        <title>Complete Genome Sequence of Peptococcaceae strain DCMF.</title>
        <authorList>
            <person name="Edwards R.J."/>
            <person name="Holland S.I."/>
            <person name="Deshpande N.P."/>
            <person name="Wong Y.K."/>
            <person name="Ertan H."/>
            <person name="Manefield M."/>
            <person name="Russell T.L."/>
            <person name="Lee M.J."/>
        </authorList>
    </citation>
    <scope>NUCLEOTIDE SEQUENCE [LARGE SCALE GENOMIC DNA]</scope>
    <source>
        <strain evidence="5 6">DCMF</strain>
    </source>
</reference>
<dbReference type="PANTHER" id="PTHR42659:SF2">
    <property type="entry name" value="XANTHINE DEHYDROGENASE SUBUNIT C-RELATED"/>
    <property type="match status" value="1"/>
</dbReference>
<dbReference type="InterPro" id="IPR036318">
    <property type="entry name" value="FAD-bd_PCMH-like_sf"/>
</dbReference>
<dbReference type="InterPro" id="IPR051312">
    <property type="entry name" value="Diverse_Substr_Oxidored"/>
</dbReference>
<dbReference type="OrthoDB" id="9789842at2"/>